<evidence type="ECO:0000313" key="3">
    <source>
        <dbReference type="EMBL" id="GMH16305.1"/>
    </source>
</evidence>
<dbReference type="GO" id="GO:0035251">
    <property type="term" value="F:UDP-glucosyltransferase activity"/>
    <property type="evidence" value="ECO:0007669"/>
    <property type="project" value="TreeGrafter"/>
</dbReference>
<sequence>MEPETQKLEMFFFPFLGGGHMIPMIDTARVFASHGVKSTIITVFGHAHVLLKAINRDQQLGQDIHVHVLSSPPGQPPLAADSADMSASPFTDTSMFSQPFELLLKDRRPDCIVVDNFHRWASDVVTELSIPRIIFNGSSCFPLCVRDCLQRFSPHEKVDSDDEPFVIPGLPDRIELTGSQLAPFEKSKDNEFAQRRKKLEIGSFGFLINSFYEIESAYVEHFKNQMGKKAWLIGPASLVNKGIEDKSIRGQKSSIEENYCLNWLNSKKPYSVLYVSFGSLARLPSSQLPEIAYGLEAANWDFIWVIGKTLKSNSESENEGNSLADGFEDRMMKSGKGLIIRGWAPQLLILENPAIGGF</sequence>
<reference evidence="3" key="1">
    <citation type="submission" date="2023-05" db="EMBL/GenBank/DDBJ databases">
        <title>Nepenthes gracilis genome sequencing.</title>
        <authorList>
            <person name="Fukushima K."/>
        </authorList>
    </citation>
    <scope>NUCLEOTIDE SEQUENCE</scope>
    <source>
        <strain evidence="3">SING2019-196</strain>
    </source>
</reference>
<comment type="similarity">
    <text evidence="1">Belongs to the UDP-glycosyltransferase family.</text>
</comment>
<keyword evidence="4" id="KW-1185">Reference proteome</keyword>
<name>A0AAD3XU12_NEPGR</name>
<evidence type="ECO:0000256" key="2">
    <source>
        <dbReference type="ARBA" id="ARBA00022679"/>
    </source>
</evidence>
<dbReference type="SUPFAM" id="SSF53756">
    <property type="entry name" value="UDP-Glycosyltransferase/glycogen phosphorylase"/>
    <property type="match status" value="1"/>
</dbReference>
<accession>A0AAD3XU12</accession>
<gene>
    <name evidence="3" type="ORF">Nepgr_018146</name>
</gene>
<proteinExistence type="inferred from homology"/>
<organism evidence="3 4">
    <name type="scientific">Nepenthes gracilis</name>
    <name type="common">Slender pitcher plant</name>
    <dbReference type="NCBI Taxonomy" id="150966"/>
    <lineage>
        <taxon>Eukaryota</taxon>
        <taxon>Viridiplantae</taxon>
        <taxon>Streptophyta</taxon>
        <taxon>Embryophyta</taxon>
        <taxon>Tracheophyta</taxon>
        <taxon>Spermatophyta</taxon>
        <taxon>Magnoliopsida</taxon>
        <taxon>eudicotyledons</taxon>
        <taxon>Gunneridae</taxon>
        <taxon>Pentapetalae</taxon>
        <taxon>Caryophyllales</taxon>
        <taxon>Nepenthaceae</taxon>
        <taxon>Nepenthes</taxon>
    </lineage>
</organism>
<comment type="caution">
    <text evidence="3">The sequence shown here is derived from an EMBL/GenBank/DDBJ whole genome shotgun (WGS) entry which is preliminary data.</text>
</comment>
<dbReference type="PANTHER" id="PTHR48047:SF81">
    <property type="entry name" value="GLYCOSYLTRANSFERASE"/>
    <property type="match status" value="1"/>
</dbReference>
<evidence type="ECO:0000256" key="1">
    <source>
        <dbReference type="ARBA" id="ARBA00009995"/>
    </source>
</evidence>
<keyword evidence="2" id="KW-0808">Transferase</keyword>
<evidence type="ECO:0000313" key="4">
    <source>
        <dbReference type="Proteomes" id="UP001279734"/>
    </source>
</evidence>
<dbReference type="EMBL" id="BSYO01000016">
    <property type="protein sequence ID" value="GMH16305.1"/>
    <property type="molecule type" value="Genomic_DNA"/>
</dbReference>
<dbReference type="InterPro" id="IPR002213">
    <property type="entry name" value="UDP_glucos_trans"/>
</dbReference>
<dbReference type="Gene3D" id="3.40.50.2000">
    <property type="entry name" value="Glycogen Phosphorylase B"/>
    <property type="match status" value="2"/>
</dbReference>
<dbReference type="Proteomes" id="UP001279734">
    <property type="component" value="Unassembled WGS sequence"/>
</dbReference>
<protein>
    <submittedName>
        <fullName evidence="3">Uncharacterized protein</fullName>
    </submittedName>
</protein>
<dbReference type="AlphaFoldDB" id="A0AAD3XU12"/>
<dbReference type="CDD" id="cd03784">
    <property type="entry name" value="GT1_Gtf-like"/>
    <property type="match status" value="1"/>
</dbReference>
<dbReference type="PANTHER" id="PTHR48047">
    <property type="entry name" value="GLYCOSYLTRANSFERASE"/>
    <property type="match status" value="1"/>
</dbReference>